<dbReference type="GO" id="GO:0004674">
    <property type="term" value="F:protein serine/threonine kinase activity"/>
    <property type="evidence" value="ECO:0007669"/>
    <property type="project" value="UniProtKB-KW"/>
</dbReference>
<evidence type="ECO:0000256" key="3">
    <source>
        <dbReference type="ARBA" id="ARBA00022553"/>
    </source>
</evidence>
<comment type="subcellular location">
    <subcellularLocation>
        <location evidence="1">Membrane</location>
        <topology evidence="1">Single-pass membrane protein</topology>
    </subcellularLocation>
</comment>
<keyword evidence="11" id="KW-0472">Membrane</keyword>
<sequence length="411" mass="45912">MPLYRDLRGNNLNGPIPSSILSKSGQRLLLRIEGNQNLCGNGNSCEAPRKRKITTPVIVVICVVPLVLLLVTILILYIIRRSKGSTDISAGPEKVNLSNIGHQDNPLQLENRQLTYMKLDKITNNFERVLGHGGFGTVYHGYLEDGTQVAVKMLSQSSSQGTKEFLAEVQHLLRIHHKNLVSMVGYCMESEFMALVYVYMSQGTLQDHFRGKTESTCPLSWGQRLQITIEAAEGLEYLHKACKPPLIHRDVKTANILLTEKLEAKIADFGLSKAFQNDVHSHTFTTVVGTLGYLDPQYHSTYQISEKSDVYSFGVVLLELITVEPPVITGQENAHIVGWVRQKLAKGNIEDVVDSKMQTMYDVNSFWKVVDIAFKCTAHSSNNRPTMTDVMNQQLTCSKNVWQRAGDGMSS</sequence>
<dbReference type="InterPro" id="IPR000719">
    <property type="entry name" value="Prot_kinase_dom"/>
</dbReference>
<dbReference type="Gene3D" id="3.30.200.20">
    <property type="entry name" value="Phosphorylase Kinase, domain 1"/>
    <property type="match status" value="1"/>
</dbReference>
<keyword evidence="2 10" id="KW-0723">Serine/threonine-protein kinase</keyword>
<dbReference type="Proteomes" id="UP001327560">
    <property type="component" value="Chromosome 1"/>
</dbReference>
<dbReference type="InterPro" id="IPR001245">
    <property type="entry name" value="Ser-Thr/Tyr_kinase_cat_dom"/>
</dbReference>
<proteinExistence type="inferred from homology"/>
<dbReference type="GO" id="GO:0005524">
    <property type="term" value="F:ATP binding"/>
    <property type="evidence" value="ECO:0007669"/>
    <property type="project" value="UniProtKB-UniRule"/>
</dbReference>
<protein>
    <recommendedName>
        <fullName evidence="12">Protein kinase domain-containing protein</fullName>
    </recommendedName>
</protein>
<dbReference type="InterPro" id="IPR008271">
    <property type="entry name" value="Ser/Thr_kinase_AS"/>
</dbReference>
<feature type="binding site" evidence="9">
    <location>
        <position position="152"/>
    </location>
    <ligand>
        <name>ATP</name>
        <dbReference type="ChEBI" id="CHEBI:30616"/>
    </ligand>
</feature>
<evidence type="ECO:0000256" key="10">
    <source>
        <dbReference type="RuleBase" id="RU000304"/>
    </source>
</evidence>
<keyword evidence="14" id="KW-1185">Reference proteome</keyword>
<dbReference type="InterPro" id="IPR011009">
    <property type="entry name" value="Kinase-like_dom_sf"/>
</dbReference>
<evidence type="ECO:0000256" key="7">
    <source>
        <dbReference type="ARBA" id="ARBA00022840"/>
    </source>
</evidence>
<dbReference type="AlphaFoldDB" id="A0AAQ3JLZ1"/>
<evidence type="ECO:0000259" key="12">
    <source>
        <dbReference type="PROSITE" id="PS50011"/>
    </source>
</evidence>
<dbReference type="PROSITE" id="PS00107">
    <property type="entry name" value="PROTEIN_KINASE_ATP"/>
    <property type="match status" value="1"/>
</dbReference>
<keyword evidence="4" id="KW-0808">Transferase</keyword>
<dbReference type="InterPro" id="IPR017441">
    <property type="entry name" value="Protein_kinase_ATP_BS"/>
</dbReference>
<dbReference type="FunFam" id="1.10.510.10:FF:000146">
    <property type="entry name" value="LRR receptor-like serine/threonine-protein kinase IOS1"/>
    <property type="match status" value="1"/>
</dbReference>
<keyword evidence="3" id="KW-0597">Phosphoprotein</keyword>
<feature type="domain" description="Protein kinase" evidence="12">
    <location>
        <begin position="124"/>
        <end position="396"/>
    </location>
</feature>
<dbReference type="GO" id="GO:0016020">
    <property type="term" value="C:membrane"/>
    <property type="evidence" value="ECO:0007669"/>
    <property type="project" value="UniProtKB-SubCell"/>
</dbReference>
<dbReference type="SMART" id="SM00220">
    <property type="entry name" value="S_TKc"/>
    <property type="match status" value="1"/>
</dbReference>
<dbReference type="CDD" id="cd14066">
    <property type="entry name" value="STKc_IRAK"/>
    <property type="match status" value="1"/>
</dbReference>
<evidence type="ECO:0000256" key="8">
    <source>
        <dbReference type="ARBA" id="ARBA00023170"/>
    </source>
</evidence>
<evidence type="ECO:0000256" key="6">
    <source>
        <dbReference type="ARBA" id="ARBA00022777"/>
    </source>
</evidence>
<comment type="similarity">
    <text evidence="10">Belongs to the protein kinase superfamily.</text>
</comment>
<keyword evidence="5 9" id="KW-0547">Nucleotide-binding</keyword>
<keyword evidence="11" id="KW-0812">Transmembrane</keyword>
<dbReference type="PROSITE" id="PS50011">
    <property type="entry name" value="PROTEIN_KINASE_DOM"/>
    <property type="match status" value="1"/>
</dbReference>
<evidence type="ECO:0000313" key="13">
    <source>
        <dbReference type="EMBL" id="WOK91460.1"/>
    </source>
</evidence>
<evidence type="ECO:0000256" key="1">
    <source>
        <dbReference type="ARBA" id="ARBA00004167"/>
    </source>
</evidence>
<dbReference type="FunFam" id="3.30.200.20:FF:000394">
    <property type="entry name" value="Leucine-rich repeat receptor-like protein kinase"/>
    <property type="match status" value="1"/>
</dbReference>
<keyword evidence="7 9" id="KW-0067">ATP-binding</keyword>
<gene>
    <name evidence="13" type="ORF">Cni_G00151</name>
</gene>
<reference evidence="13 14" key="1">
    <citation type="submission" date="2023-10" db="EMBL/GenBank/DDBJ databases">
        <title>Chromosome-scale genome assembly provides insights into flower coloration mechanisms of Canna indica.</title>
        <authorList>
            <person name="Li C."/>
        </authorList>
    </citation>
    <scope>NUCLEOTIDE SEQUENCE [LARGE SCALE GENOMIC DNA]</scope>
    <source>
        <tissue evidence="13">Flower</tissue>
    </source>
</reference>
<evidence type="ECO:0000256" key="4">
    <source>
        <dbReference type="ARBA" id="ARBA00022679"/>
    </source>
</evidence>
<feature type="transmembrane region" description="Helical" evidence="11">
    <location>
        <begin position="57"/>
        <end position="79"/>
    </location>
</feature>
<dbReference type="PANTHER" id="PTHR45631">
    <property type="entry name" value="OS07G0107800 PROTEIN-RELATED"/>
    <property type="match status" value="1"/>
</dbReference>
<dbReference type="Gene3D" id="1.10.510.10">
    <property type="entry name" value="Transferase(Phosphotransferase) domain 1"/>
    <property type="match status" value="1"/>
</dbReference>
<evidence type="ECO:0000313" key="14">
    <source>
        <dbReference type="Proteomes" id="UP001327560"/>
    </source>
</evidence>
<dbReference type="PROSITE" id="PS00108">
    <property type="entry name" value="PROTEIN_KINASE_ST"/>
    <property type="match status" value="1"/>
</dbReference>
<dbReference type="EMBL" id="CP136890">
    <property type="protein sequence ID" value="WOK91460.1"/>
    <property type="molecule type" value="Genomic_DNA"/>
</dbReference>
<keyword evidence="11" id="KW-1133">Transmembrane helix</keyword>
<keyword evidence="6" id="KW-0418">Kinase</keyword>
<evidence type="ECO:0000256" key="5">
    <source>
        <dbReference type="ARBA" id="ARBA00022741"/>
    </source>
</evidence>
<organism evidence="13 14">
    <name type="scientific">Canna indica</name>
    <name type="common">Indian-shot</name>
    <dbReference type="NCBI Taxonomy" id="4628"/>
    <lineage>
        <taxon>Eukaryota</taxon>
        <taxon>Viridiplantae</taxon>
        <taxon>Streptophyta</taxon>
        <taxon>Embryophyta</taxon>
        <taxon>Tracheophyta</taxon>
        <taxon>Spermatophyta</taxon>
        <taxon>Magnoliopsida</taxon>
        <taxon>Liliopsida</taxon>
        <taxon>Zingiberales</taxon>
        <taxon>Cannaceae</taxon>
        <taxon>Canna</taxon>
    </lineage>
</organism>
<evidence type="ECO:0000256" key="2">
    <source>
        <dbReference type="ARBA" id="ARBA00022527"/>
    </source>
</evidence>
<accession>A0AAQ3JLZ1</accession>
<dbReference type="PANTHER" id="PTHR45631:SF202">
    <property type="entry name" value="SENESCENCE-INDUCED RECEPTOR-LIKE SERINE_THREONINE-PROTEIN KINASE"/>
    <property type="match status" value="1"/>
</dbReference>
<evidence type="ECO:0000256" key="9">
    <source>
        <dbReference type="PROSITE-ProRule" id="PRU10141"/>
    </source>
</evidence>
<evidence type="ECO:0000256" key="11">
    <source>
        <dbReference type="SAM" id="Phobius"/>
    </source>
</evidence>
<dbReference type="Pfam" id="PF07714">
    <property type="entry name" value="PK_Tyr_Ser-Thr"/>
    <property type="match status" value="1"/>
</dbReference>
<dbReference type="SUPFAM" id="SSF56112">
    <property type="entry name" value="Protein kinase-like (PK-like)"/>
    <property type="match status" value="1"/>
</dbReference>
<keyword evidence="8" id="KW-0675">Receptor</keyword>
<name>A0AAQ3JLZ1_9LILI</name>